<evidence type="ECO:0000313" key="3">
    <source>
        <dbReference type="WBParaSite" id="PSAMB.scaffold229size63768.g3497.t1"/>
    </source>
</evidence>
<accession>A0A914VQD0</accession>
<organism evidence="2 3">
    <name type="scientific">Plectus sambesii</name>
    <dbReference type="NCBI Taxonomy" id="2011161"/>
    <lineage>
        <taxon>Eukaryota</taxon>
        <taxon>Metazoa</taxon>
        <taxon>Ecdysozoa</taxon>
        <taxon>Nematoda</taxon>
        <taxon>Chromadorea</taxon>
        <taxon>Plectida</taxon>
        <taxon>Plectina</taxon>
        <taxon>Plectoidea</taxon>
        <taxon>Plectidae</taxon>
        <taxon>Plectus</taxon>
    </lineage>
</organism>
<dbReference type="AlphaFoldDB" id="A0A914VQD0"/>
<dbReference type="Proteomes" id="UP000887566">
    <property type="component" value="Unplaced"/>
</dbReference>
<feature type="compositionally biased region" description="Polar residues" evidence="1">
    <location>
        <begin position="164"/>
        <end position="173"/>
    </location>
</feature>
<feature type="compositionally biased region" description="Basic and acidic residues" evidence="1">
    <location>
        <begin position="190"/>
        <end position="201"/>
    </location>
</feature>
<dbReference type="WBParaSite" id="PSAMB.scaffold229size63768.g3497.t1">
    <property type="protein sequence ID" value="PSAMB.scaffold229size63768.g3497.t1"/>
    <property type="gene ID" value="PSAMB.scaffold229size63768.g3497"/>
</dbReference>
<evidence type="ECO:0000313" key="2">
    <source>
        <dbReference type="Proteomes" id="UP000887566"/>
    </source>
</evidence>
<name>A0A914VQD0_9BILA</name>
<feature type="region of interest" description="Disordered" evidence="1">
    <location>
        <begin position="164"/>
        <end position="201"/>
    </location>
</feature>
<evidence type="ECO:0000256" key="1">
    <source>
        <dbReference type="SAM" id="MobiDB-lite"/>
    </source>
</evidence>
<feature type="compositionally biased region" description="Basic residues" evidence="1">
    <location>
        <begin position="180"/>
        <end position="189"/>
    </location>
</feature>
<keyword evidence="2" id="KW-1185">Reference proteome</keyword>
<proteinExistence type="predicted"/>
<reference evidence="3" key="1">
    <citation type="submission" date="2022-11" db="UniProtKB">
        <authorList>
            <consortium name="WormBaseParasite"/>
        </authorList>
    </citation>
    <scope>IDENTIFICATION</scope>
</reference>
<sequence length="378" mass="41283">MKELAWNCVALAAPSRHQSLLARDCCCFTIPTDKAALSPECATTPALYCAAFVQFLSIGKRAVRFLLTLESKQVFAGGANFAPATSESFVKDDSRGGSVAPFAALSALPVRYGALTACDVGLCWRATWGPDSVRRMAPTVCDGALTASAGITSAMCTPSLRFSTAQQQSSKTPGATLMARRARPRRRQRRQEARRDGRAARARVNEARLNTEEERICVQLRRRPAESGVRFSFLASVRVELSSPGRRGAPTRPILFRAHWRRRFLVLFPIQSLSSNNSIFVERVSPADSISLSASRRSGRAEATARRRAPARPSMAREPWLVRGLATAPRPACGGGRSKWALIFAPSLSSSLSARRRIIKSALRVRIINDRNSLVPSD</sequence>
<protein>
    <submittedName>
        <fullName evidence="3">Uncharacterized protein</fullName>
    </submittedName>
</protein>